<protein>
    <submittedName>
        <fullName evidence="1">Uncharacterized protein</fullName>
    </submittedName>
</protein>
<accession>A0A834IKE3</accession>
<keyword evidence="2" id="KW-1185">Reference proteome</keyword>
<sequence>MNTQLIIADWQNSPLFTTWFTSLNHANRITTRILCQHNRFSDCPVLFRTILNHKRTKGQKGIRILVISRSPLSRSLSTSKGCFGRRWVLFLFVSASKFGNGEKFAGVTTSTTFDPRGGCNYLSFTVTIAAPRSPQALLRDRSTRFTPSPGHPSFRHLPQPAQFPAVLSITPVNWAFLLMSELCYCLNNNRTELFLFGVNINEGSGR</sequence>
<comment type="caution">
    <text evidence="1">The sequence shown here is derived from an EMBL/GenBank/DDBJ whole genome shotgun (WGS) entry which is preliminary data.</text>
</comment>
<gene>
    <name evidence="1" type="ORF">GWI33_002384</name>
</gene>
<name>A0A834IKE3_RHYFE</name>
<organism evidence="1 2">
    <name type="scientific">Rhynchophorus ferrugineus</name>
    <name type="common">Red palm weevil</name>
    <name type="synonym">Curculio ferrugineus</name>
    <dbReference type="NCBI Taxonomy" id="354439"/>
    <lineage>
        <taxon>Eukaryota</taxon>
        <taxon>Metazoa</taxon>
        <taxon>Ecdysozoa</taxon>
        <taxon>Arthropoda</taxon>
        <taxon>Hexapoda</taxon>
        <taxon>Insecta</taxon>
        <taxon>Pterygota</taxon>
        <taxon>Neoptera</taxon>
        <taxon>Endopterygota</taxon>
        <taxon>Coleoptera</taxon>
        <taxon>Polyphaga</taxon>
        <taxon>Cucujiformia</taxon>
        <taxon>Curculionidae</taxon>
        <taxon>Dryophthorinae</taxon>
        <taxon>Rhynchophorus</taxon>
    </lineage>
</organism>
<dbReference type="AlphaFoldDB" id="A0A834IKE3"/>
<evidence type="ECO:0000313" key="1">
    <source>
        <dbReference type="EMBL" id="KAF7282557.1"/>
    </source>
</evidence>
<reference evidence="1" key="1">
    <citation type="submission" date="2020-08" db="EMBL/GenBank/DDBJ databases">
        <title>Genome sequencing and assembly of the red palm weevil Rhynchophorus ferrugineus.</title>
        <authorList>
            <person name="Dias G.B."/>
            <person name="Bergman C.M."/>
            <person name="Manee M."/>
        </authorList>
    </citation>
    <scope>NUCLEOTIDE SEQUENCE</scope>
    <source>
        <strain evidence="1">AA-2017</strain>
        <tissue evidence="1">Whole larva</tissue>
    </source>
</reference>
<dbReference type="EMBL" id="JAACXV010000166">
    <property type="protein sequence ID" value="KAF7282557.1"/>
    <property type="molecule type" value="Genomic_DNA"/>
</dbReference>
<dbReference type="Proteomes" id="UP000625711">
    <property type="component" value="Unassembled WGS sequence"/>
</dbReference>
<proteinExistence type="predicted"/>
<evidence type="ECO:0000313" key="2">
    <source>
        <dbReference type="Proteomes" id="UP000625711"/>
    </source>
</evidence>